<accession>E6VSL2</accession>
<dbReference type="AlphaFoldDB" id="E6VSL2"/>
<dbReference type="RefSeq" id="WP_013513928.1">
    <property type="nucleotide sequence ID" value="NC_014844.1"/>
</dbReference>
<dbReference type="STRING" id="643562.Daes_0981"/>
<dbReference type="HOGENOM" id="CLU_2342156_0_0_7"/>
<proteinExistence type="predicted"/>
<gene>
    <name evidence="1" type="ordered locus">Daes_0981</name>
</gene>
<dbReference type="EMBL" id="CP002431">
    <property type="protein sequence ID" value="ADU61997.1"/>
    <property type="molecule type" value="Genomic_DNA"/>
</dbReference>
<protein>
    <submittedName>
        <fullName evidence="1">Uncharacterized protein</fullName>
    </submittedName>
</protein>
<dbReference type="OrthoDB" id="5458729at2"/>
<evidence type="ECO:0000313" key="2">
    <source>
        <dbReference type="Proteomes" id="UP000002191"/>
    </source>
</evidence>
<organism evidence="1 2">
    <name type="scientific">Pseudodesulfovibrio aespoeensis (strain ATCC 700646 / DSM 10631 / Aspo-2)</name>
    <name type="common">Desulfovibrio aespoeensis</name>
    <dbReference type="NCBI Taxonomy" id="643562"/>
    <lineage>
        <taxon>Bacteria</taxon>
        <taxon>Pseudomonadati</taxon>
        <taxon>Thermodesulfobacteriota</taxon>
        <taxon>Desulfovibrionia</taxon>
        <taxon>Desulfovibrionales</taxon>
        <taxon>Desulfovibrionaceae</taxon>
    </lineage>
</organism>
<reference evidence="2" key="1">
    <citation type="submission" date="2010-12" db="EMBL/GenBank/DDBJ databases">
        <title>Complete sequence of Desulfovibrio aespoeensis Aspo-2.</title>
        <authorList>
            <consortium name="US DOE Joint Genome Institute"/>
            <person name="Lucas S."/>
            <person name="Copeland A."/>
            <person name="Lapidus A."/>
            <person name="Cheng J.-F."/>
            <person name="Goodwin L."/>
            <person name="Pitluck S."/>
            <person name="Chertkov O."/>
            <person name="Misra M."/>
            <person name="Detter J.C."/>
            <person name="Han C."/>
            <person name="Tapia R."/>
            <person name="Land M."/>
            <person name="Hauser L."/>
            <person name="Kyrpides N."/>
            <person name="Ivanova N."/>
            <person name="Ovchinnikova G."/>
            <person name="Pedersen K."/>
            <person name="Jagevall S."/>
            <person name="Hazen T."/>
            <person name="Woyke T."/>
        </authorList>
    </citation>
    <scope>NUCLEOTIDE SEQUENCE [LARGE SCALE GENOMIC DNA]</scope>
    <source>
        <strain evidence="2">ATCC 700646 / DSM 10631 / Aspo-2</strain>
    </source>
</reference>
<keyword evidence="2" id="KW-1185">Reference proteome</keyword>
<evidence type="ECO:0000313" key="1">
    <source>
        <dbReference type="EMBL" id="ADU61997.1"/>
    </source>
</evidence>
<reference evidence="1 2" key="2">
    <citation type="journal article" date="2014" name="Genome Announc.">
        <title>Complete Genome Sequence of the Subsurface, Mesophilic Sulfate-Reducing Bacterium Desulfovibrio aespoeensis Aspo-2.</title>
        <authorList>
            <person name="Pedersen K."/>
            <person name="Bengtsson A."/>
            <person name="Edlund J."/>
            <person name="Rabe L."/>
            <person name="Hazen T."/>
            <person name="Chakraborty R."/>
            <person name="Goodwin L."/>
            <person name="Shapiro N."/>
        </authorList>
    </citation>
    <scope>NUCLEOTIDE SEQUENCE [LARGE SCALE GENOMIC DNA]</scope>
    <source>
        <strain evidence="2">ATCC 700646 / DSM 10631 / Aspo-2</strain>
    </source>
</reference>
<sequence>MHSIYSCTVQHDVQGRSIRWTYAHDKQGMRILWNNGGNYTRYEYAPDHRLLRATREWNNRHFRQFLGGWPEIVESHCPLGGKINRGHLFMWPARCTR</sequence>
<dbReference type="Proteomes" id="UP000002191">
    <property type="component" value="Chromosome"/>
</dbReference>
<dbReference type="KEGG" id="das:Daes_0981"/>
<name>E6VSL2_PSEA9</name>